<dbReference type="AlphaFoldDB" id="A0A2V4DN25"/>
<reference evidence="1 2" key="1">
    <citation type="submission" date="2018-05" db="EMBL/GenBank/DDBJ databases">
        <title>Reference genomes for bee gut microbiota database.</title>
        <authorList>
            <person name="Ellegaard K.M."/>
        </authorList>
    </citation>
    <scope>NUCLEOTIDE SEQUENCE [LARGE SCALE GENOMIC DNA]</scope>
    <source>
        <strain evidence="1 2">ESL0172</strain>
    </source>
</reference>
<dbReference type="Proteomes" id="UP000247673">
    <property type="component" value="Unassembled WGS sequence"/>
</dbReference>
<accession>A0A2V4DN25</accession>
<dbReference type="OrthoDB" id="7065697at2"/>
<name>A0A2V4DN25_9GAMM</name>
<evidence type="ECO:0000313" key="1">
    <source>
        <dbReference type="EMBL" id="PXY91440.1"/>
    </source>
</evidence>
<gene>
    <name evidence="1" type="ORF">DKK78_03675</name>
</gene>
<organism evidence="1 2">
    <name type="scientific">Gilliamella apis</name>
    <dbReference type="NCBI Taxonomy" id="1970738"/>
    <lineage>
        <taxon>Bacteria</taxon>
        <taxon>Pseudomonadati</taxon>
        <taxon>Pseudomonadota</taxon>
        <taxon>Gammaproteobacteria</taxon>
        <taxon>Orbales</taxon>
        <taxon>Orbaceae</taxon>
        <taxon>Gilliamella</taxon>
    </lineage>
</organism>
<dbReference type="RefSeq" id="WP_110447408.1">
    <property type="nucleotide sequence ID" value="NZ_CP132381.1"/>
</dbReference>
<keyword evidence="2" id="KW-1185">Reference proteome</keyword>
<evidence type="ECO:0000313" key="2">
    <source>
        <dbReference type="Proteomes" id="UP000247673"/>
    </source>
</evidence>
<proteinExistence type="predicted"/>
<comment type="caution">
    <text evidence="1">The sequence shown here is derived from an EMBL/GenBank/DDBJ whole genome shotgun (WGS) entry which is preliminary data.</text>
</comment>
<sequence>MTNLNEVFGRKNNDGNVDILFINDGDRVTRLNVDGVYPVDSSLSTRYEHASGIVLTVEQCEALNIEIE</sequence>
<dbReference type="EMBL" id="QGLO01000004">
    <property type="protein sequence ID" value="PXY91440.1"/>
    <property type="molecule type" value="Genomic_DNA"/>
</dbReference>
<protein>
    <submittedName>
        <fullName evidence="1">Uncharacterized protein</fullName>
    </submittedName>
</protein>